<organism evidence="2 3">
    <name type="scientific">Pontiella desulfatans</name>
    <dbReference type="NCBI Taxonomy" id="2750659"/>
    <lineage>
        <taxon>Bacteria</taxon>
        <taxon>Pseudomonadati</taxon>
        <taxon>Kiritimatiellota</taxon>
        <taxon>Kiritimatiellia</taxon>
        <taxon>Kiritimatiellales</taxon>
        <taxon>Pontiellaceae</taxon>
        <taxon>Pontiella</taxon>
    </lineage>
</organism>
<dbReference type="Proteomes" id="UP000366872">
    <property type="component" value="Unassembled WGS sequence"/>
</dbReference>
<gene>
    <name evidence="2" type="ORF">PDESU_03993</name>
</gene>
<dbReference type="EMBL" id="CAAHFG010000002">
    <property type="protein sequence ID" value="VGO15410.1"/>
    <property type="molecule type" value="Genomic_DNA"/>
</dbReference>
<keyword evidence="3" id="KW-1185">Reference proteome</keyword>
<dbReference type="PANTHER" id="PTHR35339">
    <property type="entry name" value="LINALOOL DEHYDRATASE_ISOMERASE DOMAIN-CONTAINING PROTEIN"/>
    <property type="match status" value="1"/>
</dbReference>
<dbReference type="AlphaFoldDB" id="A0A6C2U5X5"/>
<feature type="domain" description="DUF2264" evidence="1">
    <location>
        <begin position="19"/>
        <end position="381"/>
    </location>
</feature>
<evidence type="ECO:0000313" key="3">
    <source>
        <dbReference type="Proteomes" id="UP000366872"/>
    </source>
</evidence>
<protein>
    <recommendedName>
        <fullName evidence="1">DUF2264 domain-containing protein</fullName>
    </recommendedName>
</protein>
<accession>A0A6C2U5X5</accession>
<dbReference type="InterPro" id="IPR049349">
    <property type="entry name" value="DUF2264_N"/>
</dbReference>
<name>A0A6C2U5X5_PONDE</name>
<reference evidence="2 3" key="1">
    <citation type="submission" date="2019-04" db="EMBL/GenBank/DDBJ databases">
        <authorList>
            <person name="Van Vliet M D."/>
        </authorList>
    </citation>
    <scope>NUCLEOTIDE SEQUENCE [LARGE SCALE GENOMIC DNA]</scope>
    <source>
        <strain evidence="2 3">F1</strain>
    </source>
</reference>
<dbReference type="PANTHER" id="PTHR35339:SF4">
    <property type="entry name" value="LINALOOL DEHYDRATASE_ISOMERASE DOMAIN-CONTAINING PROTEIN"/>
    <property type="match status" value="1"/>
</dbReference>
<evidence type="ECO:0000259" key="1">
    <source>
        <dbReference type="Pfam" id="PF10022"/>
    </source>
</evidence>
<dbReference type="RefSeq" id="WP_136080976.1">
    <property type="nucleotide sequence ID" value="NZ_CAAHFG010000002.1"/>
</dbReference>
<proteinExistence type="predicted"/>
<evidence type="ECO:0000313" key="2">
    <source>
        <dbReference type="EMBL" id="VGO15410.1"/>
    </source>
</evidence>
<dbReference type="Pfam" id="PF10022">
    <property type="entry name" value="DUF2264"/>
    <property type="match status" value="1"/>
</dbReference>
<dbReference type="InterPro" id="IPR016624">
    <property type="entry name" value="UCP014753"/>
</dbReference>
<sequence>MAYQIQNPDYALSPETGMTRQHWIDAGKHLLDGVFQHIPNRDAPIKLPKQSDVIYPKADDPAWRFKSEEFEGLSRTFLLAAPLINAVPDIECSGTRLADYYAHQLLLATDKNSERYLWTISELLEEYGPGWYQHTVEGAALAIGLMNCREQIWDKYTQEQKDQIAAFISDYAHSKTLSHNWRYFTVLMLTFLKVNGYACDETLLQDHLQHIMALYTGDGWYRDLGFDYYTPWGFHFYAPIWCRWYGNEHEPELAKVIEQRHAEFMKTYPLMFSREGHQIMYGRSIIYRCGASAALATAFMVDNTPADPGWMRRIASANLMQFVGRDDFYTDEGVPCLGYYGPWDPMVQFYSCAASPFWLAKAFTAALMLPEDSPFWTATENRGEWDEIGDGVKSVTLGGPGLTITADGKTGTSTVQMGKVKSSEGYNALPPYYSRLAFNSDFPWEDDNEEGAVPMQYCATELDYPEDRLLPYSVGFCGKRDGVVYRHLEVKAHHDVPGRFDLADIIVPGGILRVDRQRLSTRHEVSLAHYGLPHIGGEAGKVARSTVGGKDCIIASIPGRQVALVAIEGWDGVDCRFHEGHNAEADESTVVFAYRKRGKHYQGMPLLATLMLYKTDDTPFTDEELSVVKNLEVVPWMEGGQPKGAKVELADGRTLTVDYGHIEGNISY</sequence>